<organism evidence="1 2">
    <name type="scientific">Brassica cretica</name>
    <name type="common">Mustard</name>
    <dbReference type="NCBI Taxonomy" id="69181"/>
    <lineage>
        <taxon>Eukaryota</taxon>
        <taxon>Viridiplantae</taxon>
        <taxon>Streptophyta</taxon>
        <taxon>Embryophyta</taxon>
        <taxon>Tracheophyta</taxon>
        <taxon>Spermatophyta</taxon>
        <taxon>Magnoliopsida</taxon>
        <taxon>eudicotyledons</taxon>
        <taxon>Gunneridae</taxon>
        <taxon>Pentapetalae</taxon>
        <taxon>rosids</taxon>
        <taxon>malvids</taxon>
        <taxon>Brassicales</taxon>
        <taxon>Brassicaceae</taxon>
        <taxon>Brassiceae</taxon>
        <taxon>Brassica</taxon>
    </lineage>
</organism>
<gene>
    <name evidence="1" type="ORF">F2Q68_00013786</name>
</gene>
<protein>
    <submittedName>
        <fullName evidence="1">Uncharacterized protein</fullName>
    </submittedName>
</protein>
<name>A0A8S9HC12_BRACR</name>
<evidence type="ECO:0000313" key="2">
    <source>
        <dbReference type="Proteomes" id="UP000712281"/>
    </source>
</evidence>
<evidence type="ECO:0000313" key="1">
    <source>
        <dbReference type="EMBL" id="KAF2556701.1"/>
    </source>
</evidence>
<dbReference type="Proteomes" id="UP000712281">
    <property type="component" value="Unassembled WGS sequence"/>
</dbReference>
<comment type="caution">
    <text evidence="1">The sequence shown here is derived from an EMBL/GenBank/DDBJ whole genome shotgun (WGS) entry which is preliminary data.</text>
</comment>
<accession>A0A8S9HC12</accession>
<dbReference type="EMBL" id="QGKW02001940">
    <property type="protein sequence ID" value="KAF2556701.1"/>
    <property type="molecule type" value="Genomic_DNA"/>
</dbReference>
<dbReference type="AlphaFoldDB" id="A0A8S9HC12"/>
<proteinExistence type="predicted"/>
<sequence>MASDLGTSLREVALGVGSDLRSSLRDVAPGLFLHSKSMKWRATSARRSGKVALRGRAQRVHGVAPVGRSHALLVQ</sequence>
<reference evidence="1" key="1">
    <citation type="submission" date="2019-12" db="EMBL/GenBank/DDBJ databases">
        <title>Genome sequencing and annotation of Brassica cretica.</title>
        <authorList>
            <person name="Studholme D.J."/>
            <person name="Sarris P.F."/>
        </authorList>
    </citation>
    <scope>NUCLEOTIDE SEQUENCE</scope>
    <source>
        <strain evidence="1">PFS-001/15</strain>
        <tissue evidence="1">Leaf</tissue>
    </source>
</reference>